<name>A0A8J5SN96_ZIZPA</name>
<gene>
    <name evidence="1" type="ORF">GUJ93_ZPchr0006g41757</name>
</gene>
<reference evidence="1" key="1">
    <citation type="journal article" date="2021" name="bioRxiv">
        <title>Whole Genome Assembly and Annotation of Northern Wild Rice, Zizania palustris L., Supports a Whole Genome Duplication in the Zizania Genus.</title>
        <authorList>
            <person name="Haas M."/>
            <person name="Kono T."/>
            <person name="Macchietto M."/>
            <person name="Millas R."/>
            <person name="McGilp L."/>
            <person name="Shao M."/>
            <person name="Duquette J."/>
            <person name="Hirsch C.N."/>
            <person name="Kimball J."/>
        </authorList>
    </citation>
    <scope>NUCLEOTIDE SEQUENCE</scope>
    <source>
        <tissue evidence="1">Fresh leaf tissue</tissue>
    </source>
</reference>
<protein>
    <submittedName>
        <fullName evidence="1">Uncharacterized protein</fullName>
    </submittedName>
</protein>
<dbReference type="Proteomes" id="UP000729402">
    <property type="component" value="Unassembled WGS sequence"/>
</dbReference>
<dbReference type="AlphaFoldDB" id="A0A8J5SN96"/>
<accession>A0A8J5SN96</accession>
<reference evidence="1" key="2">
    <citation type="submission" date="2021-02" db="EMBL/GenBank/DDBJ databases">
        <authorList>
            <person name="Kimball J.A."/>
            <person name="Haas M.W."/>
            <person name="Macchietto M."/>
            <person name="Kono T."/>
            <person name="Duquette J."/>
            <person name="Shao M."/>
        </authorList>
    </citation>
    <scope>NUCLEOTIDE SEQUENCE</scope>
    <source>
        <tissue evidence="1">Fresh leaf tissue</tissue>
    </source>
</reference>
<keyword evidence="2" id="KW-1185">Reference proteome</keyword>
<sequence length="81" mass="9820">MEIEMEMEAEIEARISVKLDLMLKKMDDWIKRMDEEKIKDERRRSKSELWTRFAKIRLPEVEKEDLVQEKDLEQVPQEGGL</sequence>
<comment type="caution">
    <text evidence="1">The sequence shown here is derived from an EMBL/GenBank/DDBJ whole genome shotgun (WGS) entry which is preliminary data.</text>
</comment>
<evidence type="ECO:0000313" key="1">
    <source>
        <dbReference type="EMBL" id="KAG8076843.1"/>
    </source>
</evidence>
<organism evidence="1 2">
    <name type="scientific">Zizania palustris</name>
    <name type="common">Northern wild rice</name>
    <dbReference type="NCBI Taxonomy" id="103762"/>
    <lineage>
        <taxon>Eukaryota</taxon>
        <taxon>Viridiplantae</taxon>
        <taxon>Streptophyta</taxon>
        <taxon>Embryophyta</taxon>
        <taxon>Tracheophyta</taxon>
        <taxon>Spermatophyta</taxon>
        <taxon>Magnoliopsida</taxon>
        <taxon>Liliopsida</taxon>
        <taxon>Poales</taxon>
        <taxon>Poaceae</taxon>
        <taxon>BOP clade</taxon>
        <taxon>Oryzoideae</taxon>
        <taxon>Oryzeae</taxon>
        <taxon>Zizaniinae</taxon>
        <taxon>Zizania</taxon>
    </lineage>
</organism>
<dbReference type="EMBL" id="JAAALK010000283">
    <property type="protein sequence ID" value="KAG8076843.1"/>
    <property type="molecule type" value="Genomic_DNA"/>
</dbReference>
<proteinExistence type="predicted"/>
<evidence type="ECO:0000313" key="2">
    <source>
        <dbReference type="Proteomes" id="UP000729402"/>
    </source>
</evidence>